<evidence type="ECO:0000259" key="2">
    <source>
        <dbReference type="Pfam" id="PF05569"/>
    </source>
</evidence>
<keyword evidence="1" id="KW-0812">Transmembrane</keyword>
<dbReference type="PANTHER" id="PTHR34978">
    <property type="entry name" value="POSSIBLE SENSOR-TRANSDUCER PROTEIN BLAR"/>
    <property type="match status" value="1"/>
</dbReference>
<dbReference type="AlphaFoldDB" id="A0A937FTZ1"/>
<keyword evidence="4" id="KW-1185">Reference proteome</keyword>
<protein>
    <recommendedName>
        <fullName evidence="2">Peptidase M56 domain-containing protein</fullName>
    </recommendedName>
</protein>
<feature type="transmembrane region" description="Helical" evidence="1">
    <location>
        <begin position="37"/>
        <end position="54"/>
    </location>
</feature>
<gene>
    <name evidence="3" type="ORF">JMN32_06120</name>
</gene>
<dbReference type="CDD" id="cd07341">
    <property type="entry name" value="M56_BlaR1_MecR1_like"/>
    <property type="match status" value="1"/>
</dbReference>
<comment type="caution">
    <text evidence="3">The sequence shown here is derived from an EMBL/GenBank/DDBJ whole genome shotgun (WGS) entry which is preliminary data.</text>
</comment>
<dbReference type="EMBL" id="JAEUGD010000019">
    <property type="protein sequence ID" value="MBL6445874.1"/>
    <property type="molecule type" value="Genomic_DNA"/>
</dbReference>
<evidence type="ECO:0000256" key="1">
    <source>
        <dbReference type="SAM" id="Phobius"/>
    </source>
</evidence>
<accession>A0A937FTZ1</accession>
<dbReference type="InterPro" id="IPR008756">
    <property type="entry name" value="Peptidase_M56"/>
</dbReference>
<sequence>MIKTIMYFLESGAVLAFFYLLYVLVLRRETFFNLNRFFLLGILVFSIVVPWMSFDFNPAGVQLLEQQVQEISKFRTSYYDAMAKWEFENFGERPMGKGEEYAVSKETFDWVDLGVNTLVAFYIIGVAVCLSRVVVGLYKLWRMSVIYPRQSLGDLIVVRLPDPIAPFSFLHYVFVHEDMVGSSEFEQILAHERVHIQQRHSFDLIFVQVLASFLWFNPLIWRLIKSLKATHEYIADEKIMNSGYSLVEYQTMLLSQLISNNSNGLVHNFNLSFIKKRIAMMKNNKSGWSGKIKVAMTILATVISSVIFIQCNSGIDEQVSEATSVGTEVEGLTDEVNLPVLPATKYKFNGGTDVLNLSVSNDKIAVNGKYYQLEEVKGAVEKANLPHEAVIIARIDKDQKMGFVRDVIWELRRADKRKLLFLGQTKEGEKVEVAMMLPPTPENVIKFNYVPFPDAEEMIASGRVDPLRVNFGESREYNMKQKVYDFVMEHVKKNSSDYLVLAKYDDEDLYIDYLNNFLMTQEAFRQIYQTKAQEVFGKDYYDMGKEEFAKVRKSIPMSIFVDDENG</sequence>
<feature type="transmembrane region" description="Helical" evidence="1">
    <location>
        <begin position="119"/>
        <end position="141"/>
    </location>
</feature>
<reference evidence="3" key="1">
    <citation type="submission" date="2021-01" db="EMBL/GenBank/DDBJ databases">
        <title>Fulvivirga kasyanovii gen. nov., sp nov., a novel member of the phylum Bacteroidetes isolated from seawater in a mussel farm.</title>
        <authorList>
            <person name="Zhao L.-H."/>
            <person name="Wang Z.-J."/>
        </authorList>
    </citation>
    <scope>NUCLEOTIDE SEQUENCE</scope>
    <source>
        <strain evidence="3">29W222</strain>
    </source>
</reference>
<keyword evidence="1" id="KW-0472">Membrane</keyword>
<dbReference type="PANTHER" id="PTHR34978:SF3">
    <property type="entry name" value="SLR0241 PROTEIN"/>
    <property type="match status" value="1"/>
</dbReference>
<name>A0A937FTZ1_9BACT</name>
<organism evidence="3 4">
    <name type="scientific">Fulvivirga marina</name>
    <dbReference type="NCBI Taxonomy" id="2494733"/>
    <lineage>
        <taxon>Bacteria</taxon>
        <taxon>Pseudomonadati</taxon>
        <taxon>Bacteroidota</taxon>
        <taxon>Cytophagia</taxon>
        <taxon>Cytophagales</taxon>
        <taxon>Fulvivirgaceae</taxon>
        <taxon>Fulvivirga</taxon>
    </lineage>
</organism>
<dbReference type="InterPro" id="IPR052173">
    <property type="entry name" value="Beta-lactam_resp_regulator"/>
</dbReference>
<evidence type="ECO:0000313" key="3">
    <source>
        <dbReference type="EMBL" id="MBL6445874.1"/>
    </source>
</evidence>
<dbReference type="Proteomes" id="UP000614216">
    <property type="component" value="Unassembled WGS sequence"/>
</dbReference>
<dbReference type="RefSeq" id="WP_202855421.1">
    <property type="nucleotide sequence ID" value="NZ_JAEUGD010000019.1"/>
</dbReference>
<feature type="transmembrane region" description="Helical" evidence="1">
    <location>
        <begin position="6"/>
        <end position="25"/>
    </location>
</feature>
<proteinExistence type="predicted"/>
<dbReference type="Pfam" id="PF05569">
    <property type="entry name" value="Peptidase_M56"/>
    <property type="match status" value="1"/>
</dbReference>
<feature type="domain" description="Peptidase M56" evidence="2">
    <location>
        <begin position="183"/>
        <end position="280"/>
    </location>
</feature>
<feature type="transmembrane region" description="Helical" evidence="1">
    <location>
        <begin position="202"/>
        <end position="221"/>
    </location>
</feature>
<evidence type="ECO:0000313" key="4">
    <source>
        <dbReference type="Proteomes" id="UP000614216"/>
    </source>
</evidence>
<keyword evidence="1" id="KW-1133">Transmembrane helix</keyword>